<feature type="compositionally biased region" description="Basic and acidic residues" evidence="1">
    <location>
        <begin position="11"/>
        <end position="20"/>
    </location>
</feature>
<feature type="non-terminal residue" evidence="2">
    <location>
        <position position="137"/>
    </location>
</feature>
<evidence type="ECO:0000313" key="3">
    <source>
        <dbReference type="Proteomes" id="UP001642484"/>
    </source>
</evidence>
<name>A0ABP0SM41_9DINO</name>
<reference evidence="2 3" key="1">
    <citation type="submission" date="2024-02" db="EMBL/GenBank/DDBJ databases">
        <authorList>
            <person name="Chen Y."/>
            <person name="Shah S."/>
            <person name="Dougan E. K."/>
            <person name="Thang M."/>
            <person name="Chan C."/>
        </authorList>
    </citation>
    <scope>NUCLEOTIDE SEQUENCE [LARGE SCALE GENOMIC DNA]</scope>
</reference>
<organism evidence="2 3">
    <name type="scientific">Durusdinium trenchii</name>
    <dbReference type="NCBI Taxonomy" id="1381693"/>
    <lineage>
        <taxon>Eukaryota</taxon>
        <taxon>Sar</taxon>
        <taxon>Alveolata</taxon>
        <taxon>Dinophyceae</taxon>
        <taxon>Suessiales</taxon>
        <taxon>Symbiodiniaceae</taxon>
        <taxon>Durusdinium</taxon>
    </lineage>
</organism>
<keyword evidence="3" id="KW-1185">Reference proteome</keyword>
<dbReference type="EMBL" id="CAXAMN010027865">
    <property type="protein sequence ID" value="CAK9113453.1"/>
    <property type="molecule type" value="Genomic_DNA"/>
</dbReference>
<proteinExistence type="predicted"/>
<accession>A0ABP0SM41</accession>
<evidence type="ECO:0000313" key="2">
    <source>
        <dbReference type="EMBL" id="CAK9113453.1"/>
    </source>
</evidence>
<gene>
    <name evidence="2" type="ORF">CCMP2556_LOCUS52509</name>
</gene>
<evidence type="ECO:0000256" key="1">
    <source>
        <dbReference type="SAM" id="MobiDB-lite"/>
    </source>
</evidence>
<protein>
    <submittedName>
        <fullName evidence="2">Uncharacterized protein</fullName>
    </submittedName>
</protein>
<feature type="region of interest" description="Disordered" evidence="1">
    <location>
        <begin position="9"/>
        <end position="32"/>
    </location>
</feature>
<sequence>MGASICPCLGRGKEDGRELPLDGSGGDQQHGWSVKKNERNRMEDATDATGNFLPYMMAIQKQSALSRKSYPSSWAKPCERLRQAFDKADKALSEHFQKEGESNSDYGLSSGACACVALHEGLQWPTLATVTRFAAKE</sequence>
<comment type="caution">
    <text evidence="2">The sequence shown here is derived from an EMBL/GenBank/DDBJ whole genome shotgun (WGS) entry which is preliminary data.</text>
</comment>
<dbReference type="Proteomes" id="UP001642484">
    <property type="component" value="Unassembled WGS sequence"/>
</dbReference>